<evidence type="ECO:0000313" key="2">
    <source>
        <dbReference type="Proteomes" id="UP001516400"/>
    </source>
</evidence>
<comment type="caution">
    <text evidence="1">The sequence shown here is derived from an EMBL/GenBank/DDBJ whole genome shotgun (WGS) entry which is preliminary data.</text>
</comment>
<dbReference type="Proteomes" id="UP001516400">
    <property type="component" value="Unassembled WGS sequence"/>
</dbReference>
<dbReference type="Gene3D" id="3.60.10.10">
    <property type="entry name" value="Endonuclease/exonuclease/phosphatase"/>
    <property type="match status" value="1"/>
</dbReference>
<proteinExistence type="predicted"/>
<accession>A0ABD2PBX2</accession>
<protein>
    <submittedName>
        <fullName evidence="1">Uncharacterized protein</fullName>
    </submittedName>
</protein>
<evidence type="ECO:0000313" key="1">
    <source>
        <dbReference type="EMBL" id="KAL3288207.1"/>
    </source>
</evidence>
<gene>
    <name evidence="1" type="ORF">HHI36_002657</name>
</gene>
<dbReference type="AlphaFoldDB" id="A0ABD2PBX2"/>
<reference evidence="1 2" key="1">
    <citation type="journal article" date="2021" name="BMC Biol.">
        <title>Horizontally acquired antibacterial genes associated with adaptive radiation of ladybird beetles.</title>
        <authorList>
            <person name="Li H.S."/>
            <person name="Tang X.F."/>
            <person name="Huang Y.H."/>
            <person name="Xu Z.Y."/>
            <person name="Chen M.L."/>
            <person name="Du X.Y."/>
            <person name="Qiu B.Y."/>
            <person name="Chen P.T."/>
            <person name="Zhang W."/>
            <person name="Slipinski A."/>
            <person name="Escalona H.E."/>
            <person name="Waterhouse R.M."/>
            <person name="Zwick A."/>
            <person name="Pang H."/>
        </authorList>
    </citation>
    <scope>NUCLEOTIDE SEQUENCE [LARGE SCALE GENOMIC DNA]</scope>
    <source>
        <strain evidence="1">SYSU2018</strain>
    </source>
</reference>
<keyword evidence="2" id="KW-1185">Reference proteome</keyword>
<name>A0ABD2PBX2_9CUCU</name>
<sequence length="218" mass="25163">MEQQSKEKNMIIYGVPITKEGENVDDTVQNIIDTLNIKEEVIEMKATRIGKKEIGTPTPIKVEFSNKRERVGFVKALKAKKLKTQKLGYQEDKAIIAVDGLTKYNAELFKNAEEFAQANDYRNLVKTGSDKRWWCFGVHKNNINFEVQALETLDNNSYVHVHLTSYGINVIAIYKQLNAPIRNFLNKLENLIDQRNTVCLADFNICLLEKRNTMKEEY</sequence>
<dbReference type="EMBL" id="JABFTP020000185">
    <property type="protein sequence ID" value="KAL3288207.1"/>
    <property type="molecule type" value="Genomic_DNA"/>
</dbReference>
<dbReference type="InterPro" id="IPR036691">
    <property type="entry name" value="Endo/exonu/phosph_ase_sf"/>
</dbReference>
<organism evidence="1 2">
    <name type="scientific">Cryptolaemus montrouzieri</name>
    <dbReference type="NCBI Taxonomy" id="559131"/>
    <lineage>
        <taxon>Eukaryota</taxon>
        <taxon>Metazoa</taxon>
        <taxon>Ecdysozoa</taxon>
        <taxon>Arthropoda</taxon>
        <taxon>Hexapoda</taxon>
        <taxon>Insecta</taxon>
        <taxon>Pterygota</taxon>
        <taxon>Neoptera</taxon>
        <taxon>Endopterygota</taxon>
        <taxon>Coleoptera</taxon>
        <taxon>Polyphaga</taxon>
        <taxon>Cucujiformia</taxon>
        <taxon>Coccinelloidea</taxon>
        <taxon>Coccinellidae</taxon>
        <taxon>Scymninae</taxon>
        <taxon>Scymnini</taxon>
        <taxon>Cryptolaemus</taxon>
    </lineage>
</organism>